<keyword evidence="5" id="KW-1185">Reference proteome</keyword>
<organism evidence="4 5">
    <name type="scientific">Nocardiopsis kunsanensis</name>
    <dbReference type="NCBI Taxonomy" id="141693"/>
    <lineage>
        <taxon>Bacteria</taxon>
        <taxon>Bacillati</taxon>
        <taxon>Actinomycetota</taxon>
        <taxon>Actinomycetes</taxon>
        <taxon>Streptosporangiales</taxon>
        <taxon>Nocardiopsidaceae</taxon>
        <taxon>Nocardiopsis</taxon>
    </lineage>
</organism>
<evidence type="ECO:0000256" key="1">
    <source>
        <dbReference type="ARBA" id="ARBA00038232"/>
    </source>
</evidence>
<proteinExistence type="inferred from homology"/>
<protein>
    <recommendedName>
        <fullName evidence="3">Insertion element IS150 protein InsJ-like helix-turn-helix domain-containing protein</fullName>
    </recommendedName>
</protein>
<dbReference type="PANTHER" id="PTHR33795:SF1">
    <property type="entry name" value="INSERTION ELEMENT IS150 PROTEIN INSJ"/>
    <property type="match status" value="1"/>
</dbReference>
<dbReference type="InterPro" id="IPR036388">
    <property type="entry name" value="WH-like_DNA-bd_sf"/>
</dbReference>
<gene>
    <name evidence="4" type="ORF">GCM10007147_21670</name>
</gene>
<dbReference type="Gene3D" id="1.10.10.10">
    <property type="entry name" value="Winged helix-like DNA-binding domain superfamily/Winged helix DNA-binding domain"/>
    <property type="match status" value="1"/>
</dbReference>
<dbReference type="InterPro" id="IPR009057">
    <property type="entry name" value="Homeodomain-like_sf"/>
</dbReference>
<dbReference type="PANTHER" id="PTHR33795">
    <property type="entry name" value="INSERTION ELEMENT IS150 PROTEIN INSJ"/>
    <property type="match status" value="1"/>
</dbReference>
<dbReference type="SUPFAM" id="SSF46689">
    <property type="entry name" value="Homeodomain-like"/>
    <property type="match status" value="1"/>
</dbReference>
<dbReference type="InterPro" id="IPR055247">
    <property type="entry name" value="InsJ-like_HTH"/>
</dbReference>
<reference evidence="4 5" key="1">
    <citation type="journal article" date="2014" name="Int. J. Syst. Evol. Microbiol.">
        <title>Complete genome sequence of Corynebacterium casei LMG S-19264T (=DSM 44701T), isolated from a smear-ripened cheese.</title>
        <authorList>
            <consortium name="US DOE Joint Genome Institute (JGI-PGF)"/>
            <person name="Walter F."/>
            <person name="Albersmeier A."/>
            <person name="Kalinowski J."/>
            <person name="Ruckert C."/>
        </authorList>
    </citation>
    <scope>NUCLEOTIDE SEQUENCE [LARGE SCALE GENOMIC DNA]</scope>
    <source>
        <strain evidence="4 5">KCTC 19473</strain>
    </source>
</reference>
<accession>A0A918XBW4</accession>
<dbReference type="EMBL" id="BMXL01000009">
    <property type="protein sequence ID" value="GHD24943.1"/>
    <property type="molecule type" value="Genomic_DNA"/>
</dbReference>
<comment type="caution">
    <text evidence="4">The sequence shown here is derived from an EMBL/GenBank/DDBJ whole genome shotgun (WGS) entry which is preliminary data.</text>
</comment>
<dbReference type="Proteomes" id="UP000654947">
    <property type="component" value="Unassembled WGS sequence"/>
</dbReference>
<evidence type="ECO:0000259" key="3">
    <source>
        <dbReference type="Pfam" id="PF13518"/>
    </source>
</evidence>
<feature type="domain" description="Insertion element IS150 protein InsJ-like helix-turn-helix" evidence="3">
    <location>
        <begin position="13"/>
        <end position="64"/>
    </location>
</feature>
<feature type="region of interest" description="Disordered" evidence="2">
    <location>
        <begin position="52"/>
        <end position="81"/>
    </location>
</feature>
<dbReference type="AlphaFoldDB" id="A0A918XBW4"/>
<dbReference type="Pfam" id="PF13518">
    <property type="entry name" value="HTH_28"/>
    <property type="match status" value="1"/>
</dbReference>
<dbReference type="InterPro" id="IPR052057">
    <property type="entry name" value="IS150/IS1296_orfA-like"/>
</dbReference>
<name>A0A918XBW4_9ACTN</name>
<comment type="similarity">
    <text evidence="1">Belongs to the IS150/IS1296 orfA family.</text>
</comment>
<evidence type="ECO:0000313" key="4">
    <source>
        <dbReference type="EMBL" id="GHD24943.1"/>
    </source>
</evidence>
<evidence type="ECO:0000313" key="5">
    <source>
        <dbReference type="Proteomes" id="UP000654947"/>
    </source>
</evidence>
<evidence type="ECO:0000256" key="2">
    <source>
        <dbReference type="SAM" id="MobiDB-lite"/>
    </source>
</evidence>
<sequence>MAKPTKKPYSFEFKARAVRRCLAGESKTDLAQELGLSTPKLLESWVRTYRNEGEEGLRPKRRGRPPRRAEGTADAPSELEKLRRENEYLAAENAYLKKLRALREQGHQ</sequence>